<accession>A0A0C3P8T4</accession>
<keyword evidence="1" id="KW-0472">Membrane</keyword>
<feature type="transmembrane region" description="Helical" evidence="1">
    <location>
        <begin position="12"/>
        <end position="37"/>
    </location>
</feature>
<proteinExistence type="predicted"/>
<evidence type="ECO:0000313" key="2">
    <source>
        <dbReference type="EMBL" id="KIO03894.1"/>
    </source>
</evidence>
<keyword evidence="1" id="KW-1133">Transmembrane helix</keyword>
<sequence>MYPPVQDVAAGTVLCMCFFLQTWSIPLRLVIGALTWFGTRRMPSLRGPLSDTDVVQKWYNGIRLCPYLISFDRHPARWSCASVGYSTSYLGNGVTILGEVSCKHGKRASSDNARGTQTRNVRALGTKVDNHWRGIISFTFYDRSGCRWKSHGLHPTFQVRR</sequence>
<keyword evidence="3" id="KW-1185">Reference proteome</keyword>
<dbReference type="Proteomes" id="UP000054217">
    <property type="component" value="Unassembled WGS sequence"/>
</dbReference>
<organism evidence="2 3">
    <name type="scientific">Pisolithus tinctorius Marx 270</name>
    <dbReference type="NCBI Taxonomy" id="870435"/>
    <lineage>
        <taxon>Eukaryota</taxon>
        <taxon>Fungi</taxon>
        <taxon>Dikarya</taxon>
        <taxon>Basidiomycota</taxon>
        <taxon>Agaricomycotina</taxon>
        <taxon>Agaricomycetes</taxon>
        <taxon>Agaricomycetidae</taxon>
        <taxon>Boletales</taxon>
        <taxon>Sclerodermatineae</taxon>
        <taxon>Pisolithaceae</taxon>
        <taxon>Pisolithus</taxon>
    </lineage>
</organism>
<keyword evidence="1" id="KW-0812">Transmembrane</keyword>
<dbReference type="HOGENOM" id="CLU_1644407_0_0_1"/>
<reference evidence="2 3" key="1">
    <citation type="submission" date="2014-04" db="EMBL/GenBank/DDBJ databases">
        <authorList>
            <consortium name="DOE Joint Genome Institute"/>
            <person name="Kuo A."/>
            <person name="Kohler A."/>
            <person name="Costa M.D."/>
            <person name="Nagy L.G."/>
            <person name="Floudas D."/>
            <person name="Copeland A."/>
            <person name="Barry K.W."/>
            <person name="Cichocki N."/>
            <person name="Veneault-Fourrey C."/>
            <person name="LaButti K."/>
            <person name="Lindquist E.A."/>
            <person name="Lipzen A."/>
            <person name="Lundell T."/>
            <person name="Morin E."/>
            <person name="Murat C."/>
            <person name="Sun H."/>
            <person name="Tunlid A."/>
            <person name="Henrissat B."/>
            <person name="Grigoriev I.V."/>
            <person name="Hibbett D.S."/>
            <person name="Martin F."/>
            <person name="Nordberg H.P."/>
            <person name="Cantor M.N."/>
            <person name="Hua S.X."/>
        </authorList>
    </citation>
    <scope>NUCLEOTIDE SEQUENCE [LARGE SCALE GENOMIC DNA]</scope>
    <source>
        <strain evidence="2 3">Marx 270</strain>
    </source>
</reference>
<dbReference type="AlphaFoldDB" id="A0A0C3P8T4"/>
<name>A0A0C3P8T4_PISTI</name>
<reference evidence="3" key="2">
    <citation type="submission" date="2015-01" db="EMBL/GenBank/DDBJ databases">
        <title>Evolutionary Origins and Diversification of the Mycorrhizal Mutualists.</title>
        <authorList>
            <consortium name="DOE Joint Genome Institute"/>
            <consortium name="Mycorrhizal Genomics Consortium"/>
            <person name="Kohler A."/>
            <person name="Kuo A."/>
            <person name="Nagy L.G."/>
            <person name="Floudas D."/>
            <person name="Copeland A."/>
            <person name="Barry K.W."/>
            <person name="Cichocki N."/>
            <person name="Veneault-Fourrey C."/>
            <person name="LaButti K."/>
            <person name="Lindquist E.A."/>
            <person name="Lipzen A."/>
            <person name="Lundell T."/>
            <person name="Morin E."/>
            <person name="Murat C."/>
            <person name="Riley R."/>
            <person name="Ohm R."/>
            <person name="Sun H."/>
            <person name="Tunlid A."/>
            <person name="Henrissat B."/>
            <person name="Grigoriev I.V."/>
            <person name="Hibbett D.S."/>
            <person name="Martin F."/>
        </authorList>
    </citation>
    <scope>NUCLEOTIDE SEQUENCE [LARGE SCALE GENOMIC DNA]</scope>
    <source>
        <strain evidence="3">Marx 270</strain>
    </source>
</reference>
<evidence type="ECO:0000313" key="3">
    <source>
        <dbReference type="Proteomes" id="UP000054217"/>
    </source>
</evidence>
<dbReference type="EMBL" id="KN831974">
    <property type="protein sequence ID" value="KIO03894.1"/>
    <property type="molecule type" value="Genomic_DNA"/>
</dbReference>
<gene>
    <name evidence="2" type="ORF">M404DRAFT_609947</name>
</gene>
<protein>
    <submittedName>
        <fullName evidence="2">Uncharacterized protein</fullName>
    </submittedName>
</protein>
<evidence type="ECO:0000256" key="1">
    <source>
        <dbReference type="SAM" id="Phobius"/>
    </source>
</evidence>
<dbReference type="InParanoid" id="A0A0C3P8T4"/>